<proteinExistence type="predicted"/>
<reference evidence="1 2" key="1">
    <citation type="submission" date="2015-12" db="EMBL/GenBank/DDBJ databases">
        <title>Draft genome sequence of Moniliophthora roreri, the causal agent of frosty pod rot of cacao.</title>
        <authorList>
            <person name="Aime M.C."/>
            <person name="Diaz-Valderrama J.R."/>
            <person name="Kijpornyongpan T."/>
            <person name="Phillips-Mora W."/>
        </authorList>
    </citation>
    <scope>NUCLEOTIDE SEQUENCE [LARGE SCALE GENOMIC DNA]</scope>
    <source>
        <strain evidence="1 2">MCA 2952</strain>
    </source>
</reference>
<evidence type="ECO:0000313" key="2">
    <source>
        <dbReference type="Proteomes" id="UP000054988"/>
    </source>
</evidence>
<gene>
    <name evidence="1" type="ORF">WG66_5499</name>
</gene>
<accession>A0A0W0G059</accession>
<comment type="caution">
    <text evidence="1">The sequence shown here is derived from an EMBL/GenBank/DDBJ whole genome shotgun (WGS) entry which is preliminary data.</text>
</comment>
<dbReference type="Proteomes" id="UP000054988">
    <property type="component" value="Unassembled WGS sequence"/>
</dbReference>
<evidence type="ECO:0000313" key="1">
    <source>
        <dbReference type="EMBL" id="KTB41923.1"/>
    </source>
</evidence>
<name>A0A0W0G059_MONRR</name>
<protein>
    <submittedName>
        <fullName evidence="1">Uncharacterized protein</fullName>
    </submittedName>
</protein>
<organism evidence="1 2">
    <name type="scientific">Moniliophthora roreri</name>
    <name type="common">Frosty pod rot fungus</name>
    <name type="synonym">Monilia roreri</name>
    <dbReference type="NCBI Taxonomy" id="221103"/>
    <lineage>
        <taxon>Eukaryota</taxon>
        <taxon>Fungi</taxon>
        <taxon>Dikarya</taxon>
        <taxon>Basidiomycota</taxon>
        <taxon>Agaricomycotina</taxon>
        <taxon>Agaricomycetes</taxon>
        <taxon>Agaricomycetidae</taxon>
        <taxon>Agaricales</taxon>
        <taxon>Marasmiineae</taxon>
        <taxon>Marasmiaceae</taxon>
        <taxon>Moniliophthora</taxon>
    </lineage>
</organism>
<dbReference type="EMBL" id="LATX01001413">
    <property type="protein sequence ID" value="KTB41923.1"/>
    <property type="molecule type" value="Genomic_DNA"/>
</dbReference>
<dbReference type="AlphaFoldDB" id="A0A0W0G059"/>
<sequence length="169" mass="19671">MHQKLGIKLLEKPQVHQEYISGMGIVELIWLDDYVWKVFWDHLENGAIIQGLNALHEDFIGVFPTYAPSPHRDDDRNKKRVYLIKEKIRWWIYCIINPLTLEKYCLGICGDSIDRDQIESRCILHGDTIISVRHAPGSGSFIEEIQKHRKPALSVKLDFRGYVDAMRAL</sequence>